<name>A0AAE0I6T4_9PEZI</name>
<accession>A0AAE0I6T4</accession>
<dbReference type="InterPro" id="IPR008922">
    <property type="entry name" value="Di-copper_centre_dom_sf"/>
</dbReference>
<protein>
    <recommendedName>
        <fullName evidence="3">tyrosinase</fullName>
        <ecNumber evidence="3">1.14.18.1</ecNumber>
    </recommendedName>
</protein>
<reference evidence="12" key="1">
    <citation type="journal article" date="2023" name="Mol. Phylogenet. Evol.">
        <title>Genome-scale phylogeny and comparative genomics of the fungal order Sordariales.</title>
        <authorList>
            <person name="Hensen N."/>
            <person name="Bonometti L."/>
            <person name="Westerberg I."/>
            <person name="Brannstrom I.O."/>
            <person name="Guillou S."/>
            <person name="Cros-Aarteil S."/>
            <person name="Calhoun S."/>
            <person name="Haridas S."/>
            <person name="Kuo A."/>
            <person name="Mondo S."/>
            <person name="Pangilinan J."/>
            <person name="Riley R."/>
            <person name="LaButti K."/>
            <person name="Andreopoulos B."/>
            <person name="Lipzen A."/>
            <person name="Chen C."/>
            <person name="Yan M."/>
            <person name="Daum C."/>
            <person name="Ng V."/>
            <person name="Clum A."/>
            <person name="Steindorff A."/>
            <person name="Ohm R.A."/>
            <person name="Martin F."/>
            <person name="Silar P."/>
            <person name="Natvig D.O."/>
            <person name="Lalanne C."/>
            <person name="Gautier V."/>
            <person name="Ament-Velasquez S.L."/>
            <person name="Kruys A."/>
            <person name="Hutchinson M.I."/>
            <person name="Powell A.J."/>
            <person name="Barry K."/>
            <person name="Miller A.N."/>
            <person name="Grigoriev I.V."/>
            <person name="Debuchy R."/>
            <person name="Gladieux P."/>
            <person name="Hiltunen Thoren M."/>
            <person name="Johannesson H."/>
        </authorList>
    </citation>
    <scope>NUCLEOTIDE SEQUENCE</scope>
    <source>
        <strain evidence="12">CBS 118394</strain>
    </source>
</reference>
<dbReference type="GO" id="GO:0042438">
    <property type="term" value="P:melanin biosynthetic process"/>
    <property type="evidence" value="ECO:0007669"/>
    <property type="project" value="UniProtKB-KW"/>
</dbReference>
<keyword evidence="7" id="KW-0503">Monooxygenase</keyword>
<dbReference type="Proteomes" id="UP001283341">
    <property type="component" value="Unassembled WGS sequence"/>
</dbReference>
<dbReference type="InterPro" id="IPR002227">
    <property type="entry name" value="Tyrosinase_Cu-bd"/>
</dbReference>
<organism evidence="12 13">
    <name type="scientific">Apodospora peruviana</name>
    <dbReference type="NCBI Taxonomy" id="516989"/>
    <lineage>
        <taxon>Eukaryota</taxon>
        <taxon>Fungi</taxon>
        <taxon>Dikarya</taxon>
        <taxon>Ascomycota</taxon>
        <taxon>Pezizomycotina</taxon>
        <taxon>Sordariomycetes</taxon>
        <taxon>Sordariomycetidae</taxon>
        <taxon>Sordariales</taxon>
        <taxon>Lasiosphaeriaceae</taxon>
        <taxon>Apodospora</taxon>
    </lineage>
</organism>
<comment type="caution">
    <text evidence="12">The sequence shown here is derived from an EMBL/GenBank/DDBJ whole genome shotgun (WGS) entry which is preliminary data.</text>
</comment>
<evidence type="ECO:0000256" key="6">
    <source>
        <dbReference type="ARBA" id="ARBA00023008"/>
    </source>
</evidence>
<sequence length="727" mass="81573">MARTAEQQKAWDLSARGIVVDIKALTGENVDRKRMDIDQLIVKQPHTFNLFLQALIKVQEDPSIVGWYQLAGIHGWPTALWREVPQRGWELVSKDTWDNNAKTFKDGAGGYCAHGVYIFGTWHRPYLALLEQTLYRTMYTIAESYTDSAVRSRYLEAVQEFRLPYYDYFRPRGGEVTFNLGGGRSKTFPWDFRLPDVFMEPTLTVRFAPDDKPKDGIPNPLYSYRFKDSKSGQLTGLDKAGLAKRTSTDTTLRCPNSRTSTVHNALQLSYNLNANREDECDMLLALMQDQIYTKFTTIASDTQLARGDTGPGDMTSPDRIRGNGSLEGIHNTFHGHIGGDVGHMGTPTVAAFDPVFFFHHCNIDRYFALWQAANPKEWFPKPTKPSESYEGAKPLLPFYRTKEKGEKGTFWTSDQVRLTSALGYTYDDFDSSIKGGIKAGDPESVRSYIASKYQWAARIPSDRSIRNPPKDMEPITDKVRATYFFKPAAATATTTGGGGRSARMAAAPTADFAASAMMTTLTALPPPPVEKIDPVFDREWYVDSKVKRAAANGPFTIYFFLATQGSITTDPSEYSMSPYLAGLHHIFAAPREGCDNCASAEAAGKLSVSTTPITSLLLKYLDEEGNGVETLRPEHIKGFLVKYLRWRVIFQNYDGQDPRNVPDLEIGVSAKVYHDEGGRRTKTTRMWWQRLFGMLVLLLMQARTLSQPHNLARFSLAQPKMAPTAQL</sequence>
<comment type="similarity">
    <text evidence="2">Belongs to the tyrosinase family.</text>
</comment>
<dbReference type="InterPro" id="IPR050316">
    <property type="entry name" value="Tyrosinase/Hemocyanin"/>
</dbReference>
<keyword evidence="4" id="KW-0479">Metal-binding</keyword>
<feature type="domain" description="Tyrosinase copper-binding" evidence="11">
    <location>
        <begin position="353"/>
        <end position="364"/>
    </location>
</feature>
<keyword evidence="6" id="KW-0186">Copper</keyword>
<evidence type="ECO:0000256" key="4">
    <source>
        <dbReference type="ARBA" id="ARBA00022723"/>
    </source>
</evidence>
<gene>
    <name evidence="12" type="ORF">B0H66DRAFT_603970</name>
</gene>
<evidence type="ECO:0000259" key="11">
    <source>
        <dbReference type="PROSITE" id="PS00498"/>
    </source>
</evidence>
<dbReference type="EC" id="1.14.18.1" evidence="3"/>
<dbReference type="SUPFAM" id="SSF48056">
    <property type="entry name" value="Di-copper centre-containing domain"/>
    <property type="match status" value="1"/>
</dbReference>
<evidence type="ECO:0000256" key="8">
    <source>
        <dbReference type="ARBA" id="ARBA00023101"/>
    </source>
</evidence>
<evidence type="ECO:0000256" key="3">
    <source>
        <dbReference type="ARBA" id="ARBA00011906"/>
    </source>
</evidence>
<keyword evidence="13" id="KW-1185">Reference proteome</keyword>
<dbReference type="PANTHER" id="PTHR11474:SF76">
    <property type="entry name" value="SHKT DOMAIN-CONTAINING PROTEIN"/>
    <property type="match status" value="1"/>
</dbReference>
<dbReference type="Gene3D" id="1.10.1280.10">
    <property type="entry name" value="Di-copper center containing domain from catechol oxidase"/>
    <property type="match status" value="1"/>
</dbReference>
<evidence type="ECO:0000256" key="1">
    <source>
        <dbReference type="ARBA" id="ARBA00001973"/>
    </source>
</evidence>
<proteinExistence type="inferred from homology"/>
<dbReference type="Pfam" id="PF00264">
    <property type="entry name" value="Tyrosinase"/>
    <property type="match status" value="1"/>
</dbReference>
<dbReference type="GO" id="GO:0046872">
    <property type="term" value="F:metal ion binding"/>
    <property type="evidence" value="ECO:0007669"/>
    <property type="project" value="UniProtKB-KW"/>
</dbReference>
<evidence type="ECO:0000313" key="13">
    <source>
        <dbReference type="Proteomes" id="UP001283341"/>
    </source>
</evidence>
<dbReference type="GO" id="GO:0004503">
    <property type="term" value="F:tyrosinase activity"/>
    <property type="evidence" value="ECO:0007669"/>
    <property type="project" value="UniProtKB-EC"/>
</dbReference>
<evidence type="ECO:0000256" key="7">
    <source>
        <dbReference type="ARBA" id="ARBA00023033"/>
    </source>
</evidence>
<dbReference type="InterPro" id="IPR041640">
    <property type="entry name" value="Tyrosinase_C"/>
</dbReference>
<dbReference type="PANTHER" id="PTHR11474">
    <property type="entry name" value="TYROSINASE FAMILY MEMBER"/>
    <property type="match status" value="1"/>
</dbReference>
<reference evidence="12" key="2">
    <citation type="submission" date="2023-06" db="EMBL/GenBank/DDBJ databases">
        <authorList>
            <consortium name="Lawrence Berkeley National Laboratory"/>
            <person name="Haridas S."/>
            <person name="Hensen N."/>
            <person name="Bonometti L."/>
            <person name="Westerberg I."/>
            <person name="Brannstrom I.O."/>
            <person name="Guillou S."/>
            <person name="Cros-Aarteil S."/>
            <person name="Calhoun S."/>
            <person name="Kuo A."/>
            <person name="Mondo S."/>
            <person name="Pangilinan J."/>
            <person name="Riley R."/>
            <person name="Labutti K."/>
            <person name="Andreopoulos B."/>
            <person name="Lipzen A."/>
            <person name="Chen C."/>
            <person name="Yanf M."/>
            <person name="Daum C."/>
            <person name="Ng V."/>
            <person name="Clum A."/>
            <person name="Steindorff A."/>
            <person name="Ohm R."/>
            <person name="Martin F."/>
            <person name="Silar P."/>
            <person name="Natvig D."/>
            <person name="Lalanne C."/>
            <person name="Gautier V."/>
            <person name="Ament-Velasquez S.L."/>
            <person name="Kruys A."/>
            <person name="Hutchinson M.I."/>
            <person name="Powell A.J."/>
            <person name="Barry K."/>
            <person name="Miller A.N."/>
            <person name="Grigoriev I.V."/>
            <person name="Debuchy R."/>
            <person name="Gladieux P."/>
            <person name="Thoren M.H."/>
            <person name="Johannesson H."/>
        </authorList>
    </citation>
    <scope>NUCLEOTIDE SEQUENCE</scope>
    <source>
        <strain evidence="12">CBS 118394</strain>
    </source>
</reference>
<comment type="cofactor">
    <cofactor evidence="1">
        <name>Cu(2+)</name>
        <dbReference type="ChEBI" id="CHEBI:29036"/>
    </cofactor>
</comment>
<dbReference type="PRINTS" id="PR00092">
    <property type="entry name" value="TYROSINASE"/>
</dbReference>
<comment type="catalytic activity">
    <reaction evidence="10">
        <text>L-tyrosine + O2 = L-dopaquinone + H2O</text>
        <dbReference type="Rhea" id="RHEA:18117"/>
        <dbReference type="ChEBI" id="CHEBI:15377"/>
        <dbReference type="ChEBI" id="CHEBI:15379"/>
        <dbReference type="ChEBI" id="CHEBI:57924"/>
        <dbReference type="ChEBI" id="CHEBI:58315"/>
        <dbReference type="EC" id="1.14.18.1"/>
    </reaction>
</comment>
<dbReference type="AlphaFoldDB" id="A0AAE0I6T4"/>
<comment type="catalytic activity">
    <reaction evidence="9">
        <text>2 L-dopa + O2 = 2 L-dopaquinone + 2 H2O</text>
        <dbReference type="Rhea" id="RHEA:34287"/>
        <dbReference type="ChEBI" id="CHEBI:15377"/>
        <dbReference type="ChEBI" id="CHEBI:15379"/>
        <dbReference type="ChEBI" id="CHEBI:57504"/>
        <dbReference type="ChEBI" id="CHEBI:57924"/>
        <dbReference type="EC" id="1.14.18.1"/>
    </reaction>
</comment>
<evidence type="ECO:0000256" key="9">
    <source>
        <dbReference type="ARBA" id="ARBA00048233"/>
    </source>
</evidence>
<dbReference type="Gene3D" id="2.60.310.20">
    <property type="match status" value="1"/>
</dbReference>
<keyword evidence="5" id="KW-0560">Oxidoreductase</keyword>
<dbReference type="PROSITE" id="PS00498">
    <property type="entry name" value="TYROSINASE_2"/>
    <property type="match status" value="1"/>
</dbReference>
<evidence type="ECO:0000256" key="10">
    <source>
        <dbReference type="ARBA" id="ARBA00048881"/>
    </source>
</evidence>
<evidence type="ECO:0000256" key="2">
    <source>
        <dbReference type="ARBA" id="ARBA00009928"/>
    </source>
</evidence>
<evidence type="ECO:0000256" key="5">
    <source>
        <dbReference type="ARBA" id="ARBA00023002"/>
    </source>
</evidence>
<dbReference type="Pfam" id="PF18132">
    <property type="entry name" value="Tyrosinase_C"/>
    <property type="match status" value="1"/>
</dbReference>
<dbReference type="EMBL" id="JAUEDM010000004">
    <property type="protein sequence ID" value="KAK3319425.1"/>
    <property type="molecule type" value="Genomic_DNA"/>
</dbReference>
<keyword evidence="8" id="KW-0470">Melanin biosynthesis</keyword>
<evidence type="ECO:0000313" key="12">
    <source>
        <dbReference type="EMBL" id="KAK3319425.1"/>
    </source>
</evidence>